<dbReference type="NCBIfam" id="TIGR00756">
    <property type="entry name" value="PPR"/>
    <property type="match status" value="4"/>
</dbReference>
<evidence type="ECO:0000313" key="6">
    <source>
        <dbReference type="Proteomes" id="UP000288805"/>
    </source>
</evidence>
<name>A0A438DKI3_VITVI</name>
<feature type="repeat" description="PPR" evidence="3">
    <location>
        <begin position="303"/>
        <end position="337"/>
    </location>
</feature>
<dbReference type="PANTHER" id="PTHR47926">
    <property type="entry name" value="PENTATRICOPEPTIDE REPEAT-CONTAINING PROTEIN"/>
    <property type="match status" value="1"/>
</dbReference>
<dbReference type="GO" id="GO:0009451">
    <property type="term" value="P:RNA modification"/>
    <property type="evidence" value="ECO:0007669"/>
    <property type="project" value="InterPro"/>
</dbReference>
<dbReference type="EMBL" id="QGNW01001587">
    <property type="protein sequence ID" value="RVW35992.1"/>
    <property type="molecule type" value="Genomic_DNA"/>
</dbReference>
<dbReference type="Pfam" id="PF20431">
    <property type="entry name" value="E_motif"/>
    <property type="match status" value="1"/>
</dbReference>
<dbReference type="InterPro" id="IPR046960">
    <property type="entry name" value="PPR_At4g14850-like_plant"/>
</dbReference>
<dbReference type="Pfam" id="PF01535">
    <property type="entry name" value="PPR"/>
    <property type="match status" value="4"/>
</dbReference>
<comment type="similarity">
    <text evidence="1">Belongs to the PPR family. PCMP-H subfamily.</text>
</comment>
<dbReference type="InterPro" id="IPR002885">
    <property type="entry name" value="PPR_rpt"/>
</dbReference>
<sequence length="746" mass="83956">MCYSHLVYQLQACARHQTPPIGKKFHCYFIKTGIDQCRSLSNNLINMYGKCGLIQDALNLFNQLPHRDPISWASILTANNQANLPHLTLSMFPAMFKQDGLQPDHYVFACLVKACAILGAIKQGKQVHASFIVSPVSDDDVVKSSLVDMYAKCGLPDIGRVLFDSISSKNSISWTAMISGYAQSGRKLDAIQLFQKMPVKNLLSWTALISGLVQSGNWVDSFYLFMEMRSKGIDIADPFILSSIIGASANLAVLGLGKQIHCLVILLGYESSLFVSNALVDMYAKCSDVLAAIKIFGRMVQRDIVSWTSIIVGTAQHGLAEEALSLYNRMLSTGLKPNEVTFVGLIYACSHVGLVSKGRYFFKSMIKDYGINPSLQHYTCLLDLLSRSGHLEEAENLIKAMPFKPDEATWAALLSACNHHRNTLIGIRVADHLLSLKPEDPSTYILLSNIYASAAMWESVSKVRRLMAAMEVKKNLVIVALSWERRVKCSWLGRPLILRRMKFLQEKERHLFWHSERLAVAYGLLKGIPGMVLHIVKNLREQERNQKIMIGKVQGQDGICVKTSIPLLTPYKMGKFHLSYSFGYEITKKRKRQERRGKDFRVVSGKEYGIWLCWCHSLDRDLGTMFTILYHSQRNSKGSRLITEATGASYTARGLSVADIHGCWGYVKEIGKMQRLRTMKIFCHLDVRDLRSVLLSTSTTETHSIYANLSSVSRFPEIEEVNEEGKQEMTLPTVLMLWIKEVQAEP</sequence>
<evidence type="ECO:0000256" key="2">
    <source>
        <dbReference type="ARBA" id="ARBA00022737"/>
    </source>
</evidence>
<dbReference type="PANTHER" id="PTHR47926:SF495">
    <property type="entry name" value="DYW DOMAIN-CONTAINING PROTEIN"/>
    <property type="match status" value="1"/>
</dbReference>
<dbReference type="Proteomes" id="UP000288805">
    <property type="component" value="Unassembled WGS sequence"/>
</dbReference>
<dbReference type="InterPro" id="IPR011990">
    <property type="entry name" value="TPR-like_helical_dom_sf"/>
</dbReference>
<reference evidence="5 6" key="1">
    <citation type="journal article" date="2018" name="PLoS Genet.">
        <title>Population sequencing reveals clonal diversity and ancestral inbreeding in the grapevine cultivar Chardonnay.</title>
        <authorList>
            <person name="Roach M.J."/>
            <person name="Johnson D.L."/>
            <person name="Bohlmann J."/>
            <person name="van Vuuren H.J."/>
            <person name="Jones S.J."/>
            <person name="Pretorius I.S."/>
            <person name="Schmidt S.A."/>
            <person name="Borneman A.R."/>
        </authorList>
    </citation>
    <scope>NUCLEOTIDE SEQUENCE [LARGE SCALE GENOMIC DNA]</scope>
    <source>
        <strain evidence="6">cv. Chardonnay</strain>
        <tissue evidence="5">Leaf</tissue>
    </source>
</reference>
<evidence type="ECO:0000259" key="4">
    <source>
        <dbReference type="Pfam" id="PF14432"/>
    </source>
</evidence>
<dbReference type="Pfam" id="PF13041">
    <property type="entry name" value="PPR_2"/>
    <property type="match status" value="1"/>
</dbReference>
<dbReference type="PROSITE" id="PS51375">
    <property type="entry name" value="PPR"/>
    <property type="match status" value="3"/>
</dbReference>
<dbReference type="InterPro" id="IPR046848">
    <property type="entry name" value="E_motif"/>
</dbReference>
<dbReference type="Gene3D" id="1.25.40.10">
    <property type="entry name" value="Tetratricopeptide repeat domain"/>
    <property type="match status" value="2"/>
</dbReference>
<dbReference type="GO" id="GO:0008270">
    <property type="term" value="F:zinc ion binding"/>
    <property type="evidence" value="ECO:0007669"/>
    <property type="project" value="InterPro"/>
</dbReference>
<evidence type="ECO:0000256" key="1">
    <source>
        <dbReference type="ARBA" id="ARBA00006643"/>
    </source>
</evidence>
<organism evidence="5 6">
    <name type="scientific">Vitis vinifera</name>
    <name type="common">Grape</name>
    <dbReference type="NCBI Taxonomy" id="29760"/>
    <lineage>
        <taxon>Eukaryota</taxon>
        <taxon>Viridiplantae</taxon>
        <taxon>Streptophyta</taxon>
        <taxon>Embryophyta</taxon>
        <taxon>Tracheophyta</taxon>
        <taxon>Spermatophyta</taxon>
        <taxon>Magnoliopsida</taxon>
        <taxon>eudicotyledons</taxon>
        <taxon>Gunneridae</taxon>
        <taxon>Pentapetalae</taxon>
        <taxon>rosids</taxon>
        <taxon>Vitales</taxon>
        <taxon>Vitaceae</taxon>
        <taxon>Viteae</taxon>
        <taxon>Vitis</taxon>
    </lineage>
</organism>
<feature type="domain" description="DYW" evidence="4">
    <location>
        <begin position="505"/>
        <end position="543"/>
    </location>
</feature>
<feature type="repeat" description="PPR" evidence="3">
    <location>
        <begin position="170"/>
        <end position="200"/>
    </location>
</feature>
<accession>A0A438DKI3</accession>
<comment type="caution">
    <text evidence="5">The sequence shown here is derived from an EMBL/GenBank/DDBJ whole genome shotgun (WGS) entry which is preliminary data.</text>
</comment>
<evidence type="ECO:0000256" key="3">
    <source>
        <dbReference type="PROSITE-ProRule" id="PRU00708"/>
    </source>
</evidence>
<dbReference type="InterPro" id="IPR032867">
    <property type="entry name" value="DYW_dom"/>
</dbReference>
<keyword evidence="2" id="KW-0677">Repeat</keyword>
<proteinExistence type="inferred from homology"/>
<evidence type="ECO:0000313" key="5">
    <source>
        <dbReference type="EMBL" id="RVW35992.1"/>
    </source>
</evidence>
<feature type="repeat" description="PPR" evidence="3">
    <location>
        <begin position="201"/>
        <end position="235"/>
    </location>
</feature>
<gene>
    <name evidence="5" type="primary">PCMP-H13_3</name>
    <name evidence="5" type="ORF">CK203_078302</name>
</gene>
<dbReference type="AlphaFoldDB" id="A0A438DKI3"/>
<dbReference type="FunFam" id="1.25.40.10:FF:003642">
    <property type="entry name" value="Uncharacterized protein"/>
    <property type="match status" value="1"/>
</dbReference>
<protein>
    <submittedName>
        <fullName evidence="5">Pentatricopeptide repeat-containing protein, mitochondrial</fullName>
    </submittedName>
</protein>
<dbReference type="GO" id="GO:0003723">
    <property type="term" value="F:RNA binding"/>
    <property type="evidence" value="ECO:0007669"/>
    <property type="project" value="InterPro"/>
</dbReference>
<dbReference type="Pfam" id="PF14432">
    <property type="entry name" value="DYW_deaminase"/>
    <property type="match status" value="1"/>
</dbReference>